<reference evidence="7" key="1">
    <citation type="submission" date="2017-03" db="EMBL/GenBank/DDBJ databases">
        <title>Phytopthora megakarya and P. palmivora, two closely related causual agents of cacao black pod achieved similar genome size and gene model numbers by different mechanisms.</title>
        <authorList>
            <person name="Ali S."/>
            <person name="Shao J."/>
            <person name="Larry D.J."/>
            <person name="Kronmiller B."/>
            <person name="Shen D."/>
            <person name="Strem M.D."/>
            <person name="Melnick R.L."/>
            <person name="Guiltinan M.J."/>
            <person name="Tyler B.M."/>
            <person name="Meinhardt L.W."/>
            <person name="Bailey B.A."/>
        </authorList>
    </citation>
    <scope>NUCLEOTIDE SEQUENCE [LARGE SCALE GENOMIC DNA]</scope>
    <source>
        <strain evidence="7">zdho120</strain>
    </source>
</reference>
<evidence type="ECO:0000313" key="6">
    <source>
        <dbReference type="EMBL" id="OWZ03523.1"/>
    </source>
</evidence>
<keyword evidence="4 5" id="KW-0732">Signal</keyword>
<evidence type="ECO:0000313" key="7">
    <source>
        <dbReference type="Proteomes" id="UP000198211"/>
    </source>
</evidence>
<comment type="caution">
    <text evidence="6">The sequence shown here is derived from an EMBL/GenBank/DDBJ whole genome shotgun (WGS) entry which is preliminary data.</text>
</comment>
<comment type="subcellular location">
    <subcellularLocation>
        <location evidence="1 5">Secreted</location>
    </subcellularLocation>
</comment>
<dbReference type="Pfam" id="PF16810">
    <property type="entry name" value="RXLR"/>
    <property type="match status" value="1"/>
</dbReference>
<dbReference type="AlphaFoldDB" id="A0A225VDQ4"/>
<feature type="chain" id="PRO_5044961673" description="RxLR effector protein" evidence="5">
    <location>
        <begin position="18"/>
        <end position="129"/>
    </location>
</feature>
<accession>A0A225VDQ4</accession>
<evidence type="ECO:0000256" key="2">
    <source>
        <dbReference type="ARBA" id="ARBA00010400"/>
    </source>
</evidence>
<protein>
    <recommendedName>
        <fullName evidence="5">RxLR effector protein</fullName>
    </recommendedName>
</protein>
<evidence type="ECO:0000256" key="1">
    <source>
        <dbReference type="ARBA" id="ARBA00004613"/>
    </source>
</evidence>
<keyword evidence="7" id="KW-1185">Reference proteome</keyword>
<comment type="similarity">
    <text evidence="2 5">Belongs to the RxLR effector family.</text>
</comment>
<sequence length="129" mass="14557">MRFSFLLIAATFDAIRAMDSTVATIEADTNPTSIDAGSTERYLRQQKWIEDDDTTHSTKNEERTGTELLVTIEDKCAQWLNAGLSPGEVTRHELPNQGYSSTELKKFGDAYAKIYRIKYGLDNGRPFTE</sequence>
<evidence type="ECO:0000256" key="5">
    <source>
        <dbReference type="RuleBase" id="RU367124"/>
    </source>
</evidence>
<dbReference type="EMBL" id="NBNE01005469">
    <property type="protein sequence ID" value="OWZ03523.1"/>
    <property type="molecule type" value="Genomic_DNA"/>
</dbReference>
<organism evidence="6 7">
    <name type="scientific">Phytophthora megakarya</name>
    <dbReference type="NCBI Taxonomy" id="4795"/>
    <lineage>
        <taxon>Eukaryota</taxon>
        <taxon>Sar</taxon>
        <taxon>Stramenopiles</taxon>
        <taxon>Oomycota</taxon>
        <taxon>Peronosporomycetes</taxon>
        <taxon>Peronosporales</taxon>
        <taxon>Peronosporaceae</taxon>
        <taxon>Phytophthora</taxon>
    </lineage>
</organism>
<name>A0A225VDQ4_9STRA</name>
<proteinExistence type="inferred from homology"/>
<keyword evidence="3 5" id="KW-0964">Secreted</keyword>
<comment type="domain">
    <text evidence="5">The RxLR-dEER motif acts to carry the protein into the host cell cytoplasm through binding to cell surface phosphatidylinositol-3-phosphate.</text>
</comment>
<dbReference type="OrthoDB" id="140995at2759"/>
<evidence type="ECO:0000256" key="4">
    <source>
        <dbReference type="ARBA" id="ARBA00022729"/>
    </source>
</evidence>
<feature type="signal peptide" evidence="5">
    <location>
        <begin position="1"/>
        <end position="17"/>
    </location>
</feature>
<comment type="function">
    <text evidence="5">Effector that suppresses plant defense responses during pathogen infection.</text>
</comment>
<dbReference type="InterPro" id="IPR031825">
    <property type="entry name" value="RXLR"/>
</dbReference>
<evidence type="ECO:0000256" key="3">
    <source>
        <dbReference type="ARBA" id="ARBA00022525"/>
    </source>
</evidence>
<gene>
    <name evidence="6" type="ORF">PHMEG_00024735</name>
</gene>
<dbReference type="Proteomes" id="UP000198211">
    <property type="component" value="Unassembled WGS sequence"/>
</dbReference>